<evidence type="ECO:0000259" key="1">
    <source>
        <dbReference type="Pfam" id="PF12728"/>
    </source>
</evidence>
<organism evidence="2 3">
    <name type="scientific">Actinomycetospora succinea</name>
    <dbReference type="NCBI Taxonomy" id="663603"/>
    <lineage>
        <taxon>Bacteria</taxon>
        <taxon>Bacillati</taxon>
        <taxon>Actinomycetota</taxon>
        <taxon>Actinomycetes</taxon>
        <taxon>Pseudonocardiales</taxon>
        <taxon>Pseudonocardiaceae</taxon>
        <taxon>Actinomycetospora</taxon>
    </lineage>
</organism>
<comment type="caution">
    <text evidence="2">The sequence shown here is derived from an EMBL/GenBank/DDBJ whole genome shotgun (WGS) entry which is preliminary data.</text>
</comment>
<dbReference type="EMBL" id="SNYO01000001">
    <property type="protein sequence ID" value="TDQ65171.1"/>
    <property type="molecule type" value="Genomic_DNA"/>
</dbReference>
<protein>
    <submittedName>
        <fullName evidence="2">Excisionase family DNA binding protein</fullName>
    </submittedName>
</protein>
<accession>A0A4R6VPC8</accession>
<gene>
    <name evidence="2" type="ORF">EV188_101420</name>
</gene>
<evidence type="ECO:0000313" key="3">
    <source>
        <dbReference type="Proteomes" id="UP000295705"/>
    </source>
</evidence>
<reference evidence="2 3" key="1">
    <citation type="submission" date="2019-03" db="EMBL/GenBank/DDBJ databases">
        <title>Genomic Encyclopedia of Type Strains, Phase IV (KMG-IV): sequencing the most valuable type-strain genomes for metagenomic binning, comparative biology and taxonomic classification.</title>
        <authorList>
            <person name="Goeker M."/>
        </authorList>
    </citation>
    <scope>NUCLEOTIDE SEQUENCE [LARGE SCALE GENOMIC DNA]</scope>
    <source>
        <strain evidence="2 3">DSM 45775</strain>
    </source>
</reference>
<name>A0A4R6VPC8_9PSEU</name>
<dbReference type="Pfam" id="PF12728">
    <property type="entry name" value="HTH_17"/>
    <property type="match status" value="1"/>
</dbReference>
<keyword evidence="3" id="KW-1185">Reference proteome</keyword>
<feature type="domain" description="Helix-turn-helix" evidence="1">
    <location>
        <begin position="18"/>
        <end position="66"/>
    </location>
</feature>
<dbReference type="InterPro" id="IPR041657">
    <property type="entry name" value="HTH_17"/>
</dbReference>
<dbReference type="RefSeq" id="WP_133824568.1">
    <property type="nucleotide sequence ID" value="NZ_BAABHR010000046.1"/>
</dbReference>
<dbReference type="Proteomes" id="UP000295705">
    <property type="component" value="Unassembled WGS sequence"/>
</dbReference>
<dbReference type="OrthoDB" id="3389529at2"/>
<evidence type="ECO:0000313" key="2">
    <source>
        <dbReference type="EMBL" id="TDQ65171.1"/>
    </source>
</evidence>
<proteinExistence type="predicted"/>
<dbReference type="AlphaFoldDB" id="A0A4R6VPC8"/>
<sequence>MTTSSARPASASVGVRRFYSVPEAARLIGTAPVTLYRAIRAHEFPAVRIRGRLIVPAQALDAMIETAISEQSVISAAAWVQVSAEPARES</sequence>